<evidence type="ECO:0000256" key="1">
    <source>
        <dbReference type="SAM" id="Phobius"/>
    </source>
</evidence>
<keyword evidence="1" id="KW-1133">Transmembrane helix</keyword>
<name>A0A1L3MW28_9BACI</name>
<gene>
    <name evidence="2" type="ORF">A9C19_18465</name>
</gene>
<reference evidence="2 3" key="1">
    <citation type="journal article" date="2016" name="Sci. Rep.">
        <title>Complete genome sequence and transcriptomic analysis of a novel marine strain Bacillus weihaiensis reveals the mechanism of brown algae degradation.</title>
        <authorList>
            <person name="Zhu Y."/>
            <person name="Chen P."/>
            <person name="Bao Y."/>
            <person name="Men Y."/>
            <person name="Zeng Y."/>
            <person name="Yang J."/>
            <person name="Sun J."/>
            <person name="Sun Y."/>
        </authorList>
    </citation>
    <scope>NUCLEOTIDE SEQUENCE [LARGE SCALE GENOMIC DNA]</scope>
    <source>
        <strain evidence="2 3">Alg07</strain>
    </source>
</reference>
<dbReference type="Proteomes" id="UP000181936">
    <property type="component" value="Chromosome"/>
</dbReference>
<keyword evidence="3" id="KW-1185">Reference proteome</keyword>
<proteinExistence type="predicted"/>
<dbReference type="KEGG" id="bwh:A9C19_18465"/>
<dbReference type="AlphaFoldDB" id="A0A1L3MW28"/>
<evidence type="ECO:0008006" key="4">
    <source>
        <dbReference type="Google" id="ProtNLM"/>
    </source>
</evidence>
<evidence type="ECO:0000313" key="2">
    <source>
        <dbReference type="EMBL" id="APH06549.1"/>
    </source>
</evidence>
<organism evidence="2 3">
    <name type="scientific">Bacillus weihaiensis</name>
    <dbReference type="NCBI Taxonomy" id="1547283"/>
    <lineage>
        <taxon>Bacteria</taxon>
        <taxon>Bacillati</taxon>
        <taxon>Bacillota</taxon>
        <taxon>Bacilli</taxon>
        <taxon>Bacillales</taxon>
        <taxon>Bacillaceae</taxon>
        <taxon>Bacillus</taxon>
    </lineage>
</organism>
<keyword evidence="1" id="KW-0472">Membrane</keyword>
<sequence>MIRTNPISMGIFYLVMGMLFTYLAINSAENGIFTFPTILLMLIATFDIGVAIRMFSIANKIKKNQQKKK</sequence>
<feature type="transmembrane region" description="Helical" evidence="1">
    <location>
        <begin position="31"/>
        <end position="55"/>
    </location>
</feature>
<dbReference type="RefSeq" id="WP_072581350.1">
    <property type="nucleotide sequence ID" value="NZ_CP016020.1"/>
</dbReference>
<dbReference type="EMBL" id="CP016020">
    <property type="protein sequence ID" value="APH06549.1"/>
    <property type="molecule type" value="Genomic_DNA"/>
</dbReference>
<protein>
    <recommendedName>
        <fullName evidence="4">DUF4305 domain-containing protein</fullName>
    </recommendedName>
</protein>
<dbReference type="Pfam" id="PF14146">
    <property type="entry name" value="DUF4305"/>
    <property type="match status" value="1"/>
</dbReference>
<evidence type="ECO:0000313" key="3">
    <source>
        <dbReference type="Proteomes" id="UP000181936"/>
    </source>
</evidence>
<dbReference type="InterPro" id="IPR025426">
    <property type="entry name" value="DUF4305"/>
</dbReference>
<accession>A0A1L3MW28</accession>
<feature type="transmembrane region" description="Helical" evidence="1">
    <location>
        <begin position="7"/>
        <end position="25"/>
    </location>
</feature>
<keyword evidence="1" id="KW-0812">Transmembrane</keyword>
<dbReference type="STRING" id="1547283.A9C19_18465"/>